<keyword evidence="10" id="KW-1015">Disulfide bond</keyword>
<protein>
    <recommendedName>
        <fullName evidence="19">Gamma-aminobutyric acid receptor subunit beta</fullName>
    </recommendedName>
</protein>
<keyword evidence="16" id="KW-1071">Ligand-gated ion channel</keyword>
<keyword evidence="2 20" id="KW-0813">Transport</keyword>
<dbReference type="FunFam" id="2.70.170.10:FF:000021">
    <property type="entry name" value="Gamma-aminobutyric acid receptor isoform 3b"/>
    <property type="match status" value="1"/>
</dbReference>
<dbReference type="InterPro" id="IPR018000">
    <property type="entry name" value="Neurotransmitter_ion_chnl_CS"/>
</dbReference>
<feature type="region of interest" description="Disordered" evidence="21">
    <location>
        <begin position="691"/>
        <end position="720"/>
    </location>
</feature>
<feature type="region of interest" description="Disordered" evidence="21">
    <location>
        <begin position="613"/>
        <end position="646"/>
    </location>
</feature>
<evidence type="ECO:0000313" key="24">
    <source>
        <dbReference type="Proteomes" id="UP000887566"/>
    </source>
</evidence>
<feature type="compositionally biased region" description="Polar residues" evidence="21">
    <location>
        <begin position="698"/>
        <end position="712"/>
    </location>
</feature>
<evidence type="ECO:0000256" key="3">
    <source>
        <dbReference type="ARBA" id="ARBA00022475"/>
    </source>
</evidence>
<dbReference type="InterPro" id="IPR006029">
    <property type="entry name" value="Neurotrans-gated_channel_TM"/>
</dbReference>
<evidence type="ECO:0000256" key="1">
    <source>
        <dbReference type="ARBA" id="ARBA00010180"/>
    </source>
</evidence>
<comment type="caution">
    <text evidence="20">Lacks conserved residue(s) required for the propagation of feature annotation.</text>
</comment>
<dbReference type="GO" id="GO:0005230">
    <property type="term" value="F:extracellular ligand-gated monoatomic ion channel activity"/>
    <property type="evidence" value="ECO:0007669"/>
    <property type="project" value="InterPro"/>
</dbReference>
<dbReference type="InterPro" id="IPR006028">
    <property type="entry name" value="GABAA/Glycine_rcpt"/>
</dbReference>
<dbReference type="Proteomes" id="UP000887566">
    <property type="component" value="Unplaced"/>
</dbReference>
<evidence type="ECO:0000256" key="2">
    <source>
        <dbReference type="ARBA" id="ARBA00022448"/>
    </source>
</evidence>
<dbReference type="GO" id="GO:0005254">
    <property type="term" value="F:chloride channel activity"/>
    <property type="evidence" value="ECO:0007669"/>
    <property type="project" value="UniProtKB-KW"/>
</dbReference>
<evidence type="ECO:0000256" key="14">
    <source>
        <dbReference type="ARBA" id="ARBA00023214"/>
    </source>
</evidence>
<dbReference type="PROSITE" id="PS00236">
    <property type="entry name" value="NEUROTR_ION_CHANNEL"/>
    <property type="match status" value="1"/>
</dbReference>
<evidence type="ECO:0000256" key="4">
    <source>
        <dbReference type="ARBA" id="ARBA00022692"/>
    </source>
</evidence>
<dbReference type="Gene3D" id="1.20.58.390">
    <property type="entry name" value="Neurotransmitter-gated ion-channel transmembrane domain"/>
    <property type="match status" value="1"/>
</dbReference>
<proteinExistence type="inferred from homology"/>
<dbReference type="NCBIfam" id="TIGR00860">
    <property type="entry name" value="LIC"/>
    <property type="match status" value="1"/>
</dbReference>
<dbReference type="Pfam" id="PF02932">
    <property type="entry name" value="Neur_chan_memb"/>
    <property type="match status" value="1"/>
</dbReference>
<keyword evidence="11" id="KW-0675">Receptor</keyword>
<evidence type="ECO:0000256" key="5">
    <source>
        <dbReference type="ARBA" id="ARBA00022729"/>
    </source>
</evidence>
<evidence type="ECO:0000256" key="19">
    <source>
        <dbReference type="ARBA" id="ARBA00071250"/>
    </source>
</evidence>
<evidence type="ECO:0000256" key="7">
    <source>
        <dbReference type="ARBA" id="ARBA00023018"/>
    </source>
</evidence>
<dbReference type="InterPro" id="IPR036719">
    <property type="entry name" value="Neuro-gated_channel_TM_sf"/>
</dbReference>
<evidence type="ECO:0000256" key="15">
    <source>
        <dbReference type="ARBA" id="ARBA00023257"/>
    </source>
</evidence>
<dbReference type="InterPro" id="IPR036734">
    <property type="entry name" value="Neur_chan_lig-bd_sf"/>
</dbReference>
<keyword evidence="12" id="KW-0869">Chloride channel</keyword>
<evidence type="ECO:0000259" key="23">
    <source>
        <dbReference type="Pfam" id="PF02932"/>
    </source>
</evidence>
<dbReference type="InterPro" id="IPR006201">
    <property type="entry name" value="Neur_channel"/>
</dbReference>
<keyword evidence="9 20" id="KW-0472">Membrane</keyword>
<evidence type="ECO:0000256" key="17">
    <source>
        <dbReference type="ARBA" id="ARBA00023303"/>
    </source>
</evidence>
<comment type="similarity">
    <text evidence="1">Belongs to the ligand-gated ion channel (TC 1.A.9) family. Gamma-aminobutyric acid receptor (TC 1.A.9.5) subfamily.</text>
</comment>
<keyword evidence="24" id="KW-1185">Reference proteome</keyword>
<keyword evidence="14" id="KW-0868">Chloride</keyword>
<dbReference type="PRINTS" id="PR00253">
    <property type="entry name" value="GABAARECEPTR"/>
</dbReference>
<evidence type="ECO:0000256" key="18">
    <source>
        <dbReference type="ARBA" id="ARBA00034104"/>
    </source>
</evidence>
<dbReference type="AlphaFoldDB" id="A0A914WWN7"/>
<dbReference type="Gene3D" id="2.70.170.10">
    <property type="entry name" value="Neurotransmitter-gated ion-channel ligand-binding domain"/>
    <property type="match status" value="1"/>
</dbReference>
<evidence type="ECO:0000256" key="8">
    <source>
        <dbReference type="ARBA" id="ARBA00023065"/>
    </source>
</evidence>
<dbReference type="SUPFAM" id="SSF63712">
    <property type="entry name" value="Nicotinic receptor ligand binding domain-like"/>
    <property type="match status" value="1"/>
</dbReference>
<organism evidence="24 25">
    <name type="scientific">Plectus sambesii</name>
    <dbReference type="NCBI Taxonomy" id="2011161"/>
    <lineage>
        <taxon>Eukaryota</taxon>
        <taxon>Metazoa</taxon>
        <taxon>Ecdysozoa</taxon>
        <taxon>Nematoda</taxon>
        <taxon>Chromadorea</taxon>
        <taxon>Plectida</taxon>
        <taxon>Plectina</taxon>
        <taxon>Plectoidea</taxon>
        <taxon>Plectidae</taxon>
        <taxon>Plectus</taxon>
    </lineage>
</organism>
<evidence type="ECO:0000256" key="9">
    <source>
        <dbReference type="ARBA" id="ARBA00023136"/>
    </source>
</evidence>
<feature type="transmembrane region" description="Helical" evidence="20">
    <location>
        <begin position="462"/>
        <end position="486"/>
    </location>
</feature>
<keyword evidence="5" id="KW-0732">Signal</keyword>
<evidence type="ECO:0000256" key="16">
    <source>
        <dbReference type="ARBA" id="ARBA00023286"/>
    </source>
</evidence>
<feature type="transmembrane region" description="Helical" evidence="20">
    <location>
        <begin position="525"/>
        <end position="546"/>
    </location>
</feature>
<dbReference type="CDD" id="cd19049">
    <property type="entry name" value="LGIC_TM_anion"/>
    <property type="match status" value="1"/>
</dbReference>
<reference evidence="25" key="1">
    <citation type="submission" date="2022-11" db="UniProtKB">
        <authorList>
            <consortium name="WormBaseParasite"/>
        </authorList>
    </citation>
    <scope>IDENTIFICATION</scope>
</reference>
<evidence type="ECO:0000256" key="11">
    <source>
        <dbReference type="ARBA" id="ARBA00023170"/>
    </source>
</evidence>
<evidence type="ECO:0000313" key="25">
    <source>
        <dbReference type="WBParaSite" id="PSAMB.scaffold538size47747.g6916.t1"/>
    </source>
</evidence>
<accession>A0A914WWN7</accession>
<dbReference type="PANTHER" id="PTHR18945">
    <property type="entry name" value="NEUROTRANSMITTER GATED ION CHANNEL"/>
    <property type="match status" value="1"/>
</dbReference>
<dbReference type="GO" id="GO:0004888">
    <property type="term" value="F:transmembrane signaling receptor activity"/>
    <property type="evidence" value="ECO:0007669"/>
    <property type="project" value="InterPro"/>
</dbReference>
<feature type="domain" description="Neurotransmitter-gated ion-channel ligand-binding" evidence="22">
    <location>
        <begin position="256"/>
        <end position="461"/>
    </location>
</feature>
<dbReference type="Pfam" id="PF02931">
    <property type="entry name" value="Neur_chan_LBD"/>
    <property type="match status" value="1"/>
</dbReference>
<keyword evidence="3" id="KW-1003">Cell membrane</keyword>
<name>A0A914WWN7_9BILA</name>
<dbReference type="FunFam" id="1.20.58.390:FF:000040">
    <property type="entry name" value="Gamma-aminobutyric acid receptor subunit beta-like"/>
    <property type="match status" value="1"/>
</dbReference>
<keyword evidence="6 20" id="KW-1133">Transmembrane helix</keyword>
<comment type="subcellular location">
    <subcellularLocation>
        <location evidence="18">Postsynaptic cell membrane</location>
        <topology evidence="18">Multi-pass membrane protein</topology>
    </subcellularLocation>
</comment>
<keyword evidence="13" id="KW-0325">Glycoprotein</keyword>
<evidence type="ECO:0000256" key="12">
    <source>
        <dbReference type="ARBA" id="ARBA00023173"/>
    </source>
</evidence>
<evidence type="ECO:0000256" key="10">
    <source>
        <dbReference type="ARBA" id="ARBA00023157"/>
    </source>
</evidence>
<dbReference type="InterPro" id="IPR038050">
    <property type="entry name" value="Neuro_actylchol_rec"/>
</dbReference>
<evidence type="ECO:0000259" key="22">
    <source>
        <dbReference type="Pfam" id="PF02931"/>
    </source>
</evidence>
<evidence type="ECO:0000256" key="13">
    <source>
        <dbReference type="ARBA" id="ARBA00023180"/>
    </source>
</evidence>
<evidence type="ECO:0000256" key="20">
    <source>
        <dbReference type="RuleBase" id="RU000687"/>
    </source>
</evidence>
<keyword evidence="17 20" id="KW-0407">Ion channel</keyword>
<keyword evidence="7" id="KW-0770">Synapse</keyword>
<feature type="transmembrane region" description="Helical" evidence="20">
    <location>
        <begin position="492"/>
        <end position="513"/>
    </location>
</feature>
<sequence>MPRSTINRRSADSFRRIDRPLISPFQLTATDDCLLHGTITGGIQLRLAGDAGRWRTPSLRRCVGGKRRCQALSYLTKGPFVEINSPLGTCRLLGAQQPFAFQIYPYSASALASSSSIERRQRQPNGAHLALFSRSSRPSLGDVDCAAPLVRIFIARDCMGLVAAAPVVDPFSRKKSLACRCAPCRRRQRRCTPESSAAASEMVRFRRLQLFSCWLLLQTIALFCSSIELGHGPRSHVGPAQNESEAVGNVTYTNASDLLSSLLKEYDIRLRPGFGGEALVLTMDMIIASFDAMSEVNMDYTVTMYLHQYWRDERLSWSSARNVQDMTLSGDFSANIWVPDTFLANDKHSFLHDVTETNKMLRLRSDGHVAYGMRFTSTLACHMDLRNYPLDAQNCTIEIESYGYTTSEVLMKWNHPHPVKGVAEADVPQFTIIGFHTEDSIVKTATGHYQRLSLVFQLRRSIGYFIFQTYLPCILIVMLSWVSFWINHEATSARVALGITTVLTMTTISTGVRQSLPRISYVKSIDIYLVMCFVFVFAALLEYAAVNYSYWGDRARKKAREKKAAQHTNPAQLEMLPATADDSEGAVNLYREWGVPNTFMEEQRDADPEAIFDPMAEHPSLPPHVRPKTVTTAAATAAAEKRPPSPLPSLFHSASTNHVSSAHSASTGIIFEGSDDANANEFPDYPRVQSAYGRPLPQLSNSRLRQRGTNASRAKRGMMPTTRRAAGLKQSLYTIRRKARSVIPRIRDINVIDQYSRVVFPASFILFK</sequence>
<dbReference type="WBParaSite" id="PSAMB.scaffold538size47747.g6916.t1">
    <property type="protein sequence ID" value="PSAMB.scaffold538size47747.g6916.t1"/>
    <property type="gene ID" value="PSAMB.scaffold538size47747.g6916"/>
</dbReference>
<keyword evidence="4 20" id="KW-0812">Transmembrane</keyword>
<evidence type="ECO:0000256" key="21">
    <source>
        <dbReference type="SAM" id="MobiDB-lite"/>
    </source>
</evidence>
<dbReference type="GO" id="GO:0034707">
    <property type="term" value="C:chloride channel complex"/>
    <property type="evidence" value="ECO:0007669"/>
    <property type="project" value="UniProtKB-KW"/>
</dbReference>
<evidence type="ECO:0000256" key="6">
    <source>
        <dbReference type="ARBA" id="ARBA00022989"/>
    </source>
</evidence>
<dbReference type="GO" id="GO:0045211">
    <property type="term" value="C:postsynaptic membrane"/>
    <property type="evidence" value="ECO:0007669"/>
    <property type="project" value="UniProtKB-SubCell"/>
</dbReference>
<keyword evidence="15" id="KW-0628">Postsynaptic cell membrane</keyword>
<feature type="domain" description="Neurotransmitter-gated ion-channel transmembrane" evidence="23">
    <location>
        <begin position="469"/>
        <end position="767"/>
    </location>
</feature>
<dbReference type="InterPro" id="IPR006202">
    <property type="entry name" value="Neur_chan_lig-bd"/>
</dbReference>
<keyword evidence="8 20" id="KW-0406">Ion transport</keyword>
<dbReference type="SUPFAM" id="SSF90112">
    <property type="entry name" value="Neurotransmitter-gated ion-channel transmembrane pore"/>
    <property type="match status" value="1"/>
</dbReference>
<dbReference type="PRINTS" id="PR00252">
    <property type="entry name" value="NRIONCHANNEL"/>
</dbReference>